<dbReference type="PROSITE" id="PS51830">
    <property type="entry name" value="FIIND"/>
    <property type="match status" value="1"/>
</dbReference>
<dbReference type="InterPro" id="IPR025307">
    <property type="entry name" value="FIIND_dom"/>
</dbReference>
<dbReference type="Pfam" id="PF13553">
    <property type="entry name" value="FIIND"/>
    <property type="match status" value="1"/>
</dbReference>
<comment type="subcellular location">
    <subcellularLocation>
        <location evidence="1">Cytoplasm</location>
        <location evidence="1">Cytosol</location>
    </subcellularLocation>
</comment>
<dbReference type="PANTHER" id="PTHR46985:SF2">
    <property type="entry name" value="APOPTOSIS-ASSOCIATED SPECK-LIKE PROTEIN CONTAINING A CARD"/>
    <property type="match status" value="1"/>
</dbReference>
<proteinExistence type="predicted"/>
<accession>A0A8C1TPI2</accession>
<organism evidence="7 8">
    <name type="scientific">Cyprinus carpio</name>
    <name type="common">Common carp</name>
    <dbReference type="NCBI Taxonomy" id="7962"/>
    <lineage>
        <taxon>Eukaryota</taxon>
        <taxon>Metazoa</taxon>
        <taxon>Chordata</taxon>
        <taxon>Craniata</taxon>
        <taxon>Vertebrata</taxon>
        <taxon>Euteleostomi</taxon>
        <taxon>Actinopterygii</taxon>
        <taxon>Neopterygii</taxon>
        <taxon>Teleostei</taxon>
        <taxon>Ostariophysi</taxon>
        <taxon>Cypriniformes</taxon>
        <taxon>Cyprinidae</taxon>
        <taxon>Cyprininae</taxon>
        <taxon>Cyprinus</taxon>
    </lineage>
</organism>
<evidence type="ECO:0000313" key="8">
    <source>
        <dbReference type="Proteomes" id="UP000694700"/>
    </source>
</evidence>
<reference evidence="7" key="1">
    <citation type="submission" date="2025-08" db="UniProtKB">
        <authorList>
            <consortium name="Ensembl"/>
        </authorList>
    </citation>
    <scope>IDENTIFICATION</scope>
</reference>
<feature type="chain" id="PRO_5034248726" description="FIIND domain-containing protein" evidence="5">
    <location>
        <begin position="29"/>
        <end position="282"/>
    </location>
</feature>
<evidence type="ECO:0000256" key="1">
    <source>
        <dbReference type="ARBA" id="ARBA00004514"/>
    </source>
</evidence>
<keyword evidence="3" id="KW-0399">Innate immunity</keyword>
<keyword evidence="4" id="KW-0391">Immunity</keyword>
<dbReference type="Proteomes" id="UP000694700">
    <property type="component" value="Unplaced"/>
</dbReference>
<evidence type="ECO:0000313" key="7">
    <source>
        <dbReference type="Ensembl" id="ENSCCRP00015025891.1"/>
    </source>
</evidence>
<protein>
    <recommendedName>
        <fullName evidence="6">FIIND domain-containing protein</fullName>
    </recommendedName>
</protein>
<dbReference type="Pfam" id="PF23679">
    <property type="entry name" value="UPA-FIIND"/>
    <property type="match status" value="1"/>
</dbReference>
<feature type="signal peptide" evidence="5">
    <location>
        <begin position="1"/>
        <end position="28"/>
    </location>
</feature>
<dbReference type="GO" id="GO:0045087">
    <property type="term" value="P:innate immune response"/>
    <property type="evidence" value="ECO:0007669"/>
    <property type="project" value="UniProtKB-KW"/>
</dbReference>
<evidence type="ECO:0000259" key="6">
    <source>
        <dbReference type="PROSITE" id="PS51830"/>
    </source>
</evidence>
<evidence type="ECO:0000256" key="2">
    <source>
        <dbReference type="ARBA" id="ARBA00022490"/>
    </source>
</evidence>
<name>A0A8C1TPI2_CYPCA</name>
<dbReference type="GO" id="GO:0005829">
    <property type="term" value="C:cytosol"/>
    <property type="evidence" value="ECO:0007669"/>
    <property type="project" value="UniProtKB-SubCell"/>
</dbReference>
<keyword evidence="5" id="KW-0732">Signal</keyword>
<keyword evidence="2" id="KW-0963">Cytoplasm</keyword>
<feature type="domain" description="FIIND" evidence="6">
    <location>
        <begin position="1"/>
        <end position="270"/>
    </location>
</feature>
<dbReference type="AlphaFoldDB" id="A0A8C1TPI2"/>
<sequence>NCIYNITSSESIFVSVIFVFFSVSSSEGQHECSETGLRWRSDTDVSLEYQFVEWKSLSKDILKNYTPCGPLIDITVTSGTLEEIQLPHFVCVDSVSSSDDAVKAIYVKDGTVSLERCELSGSHAKLLNPIVALLGVVANPCHPPPKCHCETLIYRNRIASLNLHVYLIVKDPKLKKDVEKKEKNNVEIVKPTPDEGLTMDDSYTLKTSCDSEIKPPSLTLTRCKANFFDLYIQDAKKRLELSIETKEAKKIWDVNIESEEFNINSSACKWQYNFMNHTHPCI</sequence>
<dbReference type="InterPro" id="IPR051249">
    <property type="entry name" value="NLRP_Inflammasome"/>
</dbReference>
<dbReference type="Ensembl" id="ENSCCRT00015026817.1">
    <property type="protein sequence ID" value="ENSCCRP00015025891.1"/>
    <property type="gene ID" value="ENSCCRG00015010965.1"/>
</dbReference>
<evidence type="ECO:0000256" key="4">
    <source>
        <dbReference type="ARBA" id="ARBA00022859"/>
    </source>
</evidence>
<evidence type="ECO:0000256" key="5">
    <source>
        <dbReference type="SAM" id="SignalP"/>
    </source>
</evidence>
<evidence type="ECO:0000256" key="3">
    <source>
        <dbReference type="ARBA" id="ARBA00022588"/>
    </source>
</evidence>
<dbReference type="PANTHER" id="PTHR46985">
    <property type="entry name" value="NACHT, LRR AND PYD DOMAINS-CONTAINING PROTEIN 1"/>
    <property type="match status" value="1"/>
</dbReference>